<dbReference type="KEGG" id="swd:Swoo_0853"/>
<proteinExistence type="predicted"/>
<dbReference type="SUPFAM" id="SSF52540">
    <property type="entry name" value="P-loop containing nucleoside triphosphate hydrolases"/>
    <property type="match status" value="2"/>
</dbReference>
<dbReference type="CDD" id="cd00267">
    <property type="entry name" value="ABC_ATPase"/>
    <property type="match status" value="1"/>
</dbReference>
<dbReference type="PANTHER" id="PTHR43581:SF2">
    <property type="entry name" value="EXCINUCLEASE ATPASE SUBUNIT"/>
    <property type="match status" value="1"/>
</dbReference>
<dbReference type="AlphaFoldDB" id="B1KEZ7"/>
<evidence type="ECO:0000313" key="2">
    <source>
        <dbReference type="EMBL" id="ACA85148.1"/>
    </source>
</evidence>
<accession>B1KEZ7</accession>
<organism evidence="2 3">
    <name type="scientific">Shewanella woodyi (strain ATCC 51908 / MS32)</name>
    <dbReference type="NCBI Taxonomy" id="392500"/>
    <lineage>
        <taxon>Bacteria</taxon>
        <taxon>Pseudomonadati</taxon>
        <taxon>Pseudomonadota</taxon>
        <taxon>Gammaproteobacteria</taxon>
        <taxon>Alteromonadales</taxon>
        <taxon>Shewanellaceae</taxon>
        <taxon>Shewanella</taxon>
    </lineage>
</organism>
<gene>
    <name evidence="2" type="ordered locus">Swoo_0853</name>
</gene>
<dbReference type="InterPro" id="IPR051396">
    <property type="entry name" value="Bact_Antivir_Def_Nuclease"/>
</dbReference>
<dbReference type="HOGENOM" id="CLU_033692_0_0_6"/>
<reference evidence="2 3" key="1">
    <citation type="submission" date="2008-02" db="EMBL/GenBank/DDBJ databases">
        <title>Complete sequence of Shewanella woodyi ATCC 51908.</title>
        <authorList>
            <consortium name="US DOE Joint Genome Institute"/>
            <person name="Copeland A."/>
            <person name="Lucas S."/>
            <person name="Lapidus A."/>
            <person name="Glavina del Rio T."/>
            <person name="Dalin E."/>
            <person name="Tice H."/>
            <person name="Bruce D."/>
            <person name="Goodwin L."/>
            <person name="Pitluck S."/>
            <person name="Sims D."/>
            <person name="Brettin T."/>
            <person name="Detter J.C."/>
            <person name="Han C."/>
            <person name="Kuske C.R."/>
            <person name="Schmutz J."/>
            <person name="Larimer F."/>
            <person name="Land M."/>
            <person name="Hauser L."/>
            <person name="Kyrpides N."/>
            <person name="Lykidis A."/>
            <person name="Zhao J.-S."/>
            <person name="Richardson P."/>
        </authorList>
    </citation>
    <scope>NUCLEOTIDE SEQUENCE [LARGE SCALE GENOMIC DNA]</scope>
    <source>
        <strain evidence="3">ATCC 51908 / MS32</strain>
    </source>
</reference>
<dbReference type="PANTHER" id="PTHR43581">
    <property type="entry name" value="ATP/GTP PHOSPHATASE"/>
    <property type="match status" value="1"/>
</dbReference>
<evidence type="ECO:0000313" key="3">
    <source>
        <dbReference type="Proteomes" id="UP000002168"/>
    </source>
</evidence>
<keyword evidence="3" id="KW-1185">Reference proteome</keyword>
<protein>
    <submittedName>
        <fullName evidence="2">ATPase</fullName>
    </submittedName>
</protein>
<dbReference type="Pfam" id="PF13175">
    <property type="entry name" value="AAA_15"/>
    <property type="match status" value="1"/>
</dbReference>
<evidence type="ECO:0000259" key="1">
    <source>
        <dbReference type="Pfam" id="PF13175"/>
    </source>
</evidence>
<dbReference type="EMBL" id="CP000961">
    <property type="protein sequence ID" value="ACA85148.1"/>
    <property type="molecule type" value="Genomic_DNA"/>
</dbReference>
<feature type="domain" description="Endonuclease GajA/Old nuclease/RecF-like AAA" evidence="1">
    <location>
        <begin position="18"/>
        <end position="428"/>
    </location>
</feature>
<dbReference type="InterPro" id="IPR027417">
    <property type="entry name" value="P-loop_NTPase"/>
</dbReference>
<dbReference type="eggNOG" id="COG1136">
    <property type="taxonomic scope" value="Bacteria"/>
</dbReference>
<dbReference type="Gene3D" id="3.40.50.300">
    <property type="entry name" value="P-loop containing nucleotide triphosphate hydrolases"/>
    <property type="match status" value="1"/>
</dbReference>
<dbReference type="Proteomes" id="UP000002168">
    <property type="component" value="Chromosome"/>
</dbReference>
<sequence>MENRISVISVDKLFGFLNHKVEIKEEGVTFIHGPNGCGKTTFLKLIASFFEWDIANLNDTNFEQMCIEFQDEKKITIEKTIKVKKFENEEVKTPNFIFRLFKNNENIELYEFHRNPKEIRIPPSQLDEYLPFLHQIGPRRWVDGRTDEVLSYHEVIERFSHRLPFTGRKKRPEWLQSLQENAKLHFVQTQRLLKVNIENRAHRTEKNVTNVIEIYSDEIKNKISRLLAESSAVSQSKDRSFPQRLLSMYSIEALSEDKIRKDYDETEVKIEKLMEAGLIQQEKNLALPSKAFEATEKKVLTLYLQDINEKLAVFDDLLLRIETFLSIITKKLRNKSFKVSQQDGFFIETIQGEKQVLKPTQLSSGEQHEIVLFYELIFKTSDNSFFLIDEPEISLHIDWQRQFLSDISKIASLGQHSFLVATHSPQIIGTRRDLAVSLDGGILND</sequence>
<dbReference type="InterPro" id="IPR041685">
    <property type="entry name" value="AAA_GajA/Old/RecF-like"/>
</dbReference>
<dbReference type="RefSeq" id="WP_012323495.1">
    <property type="nucleotide sequence ID" value="NC_010506.1"/>
</dbReference>
<name>B1KEZ7_SHEWM</name>